<dbReference type="RefSeq" id="WP_006304434.1">
    <property type="nucleotide sequence ID" value="NZ_BAUP01000089.1"/>
</dbReference>
<name>A0A023DZE4_9PROT</name>
<evidence type="ECO:0000256" key="2">
    <source>
        <dbReference type="ARBA" id="ARBA00002923"/>
    </source>
</evidence>
<evidence type="ECO:0000256" key="9">
    <source>
        <dbReference type="ARBA" id="ARBA00022833"/>
    </source>
</evidence>
<keyword evidence="8" id="KW-0378">Hydrolase</keyword>
<dbReference type="EC" id="3.5.1.108" evidence="4 12"/>
<dbReference type="Pfam" id="PF03331">
    <property type="entry name" value="LpxC"/>
    <property type="match status" value="1"/>
</dbReference>
<keyword evidence="9" id="KW-0862">Zinc</keyword>
<dbReference type="GO" id="GO:0009245">
    <property type="term" value="P:lipid A biosynthetic process"/>
    <property type="evidence" value="ECO:0007669"/>
    <property type="project" value="UniProtKB-UniRule"/>
</dbReference>
<protein>
    <recommendedName>
        <fullName evidence="4 12">UDP-3-O-acyl-N-acetylglucosamine deacetylase</fullName>
        <ecNumber evidence="4 12">3.5.1.108</ecNumber>
    </recommendedName>
</protein>
<dbReference type="InterPro" id="IPR020568">
    <property type="entry name" value="Ribosomal_Su5_D2-typ_SF"/>
</dbReference>
<evidence type="ECO:0000256" key="7">
    <source>
        <dbReference type="ARBA" id="ARBA00022723"/>
    </source>
</evidence>
<evidence type="ECO:0000313" key="13">
    <source>
        <dbReference type="EMBL" id="GAJ46395.1"/>
    </source>
</evidence>
<comment type="cofactor">
    <cofactor evidence="1">
        <name>Zn(2+)</name>
        <dbReference type="ChEBI" id="CHEBI:29105"/>
    </cofactor>
</comment>
<gene>
    <name evidence="13" type="ORF">HE1_00728</name>
</gene>
<sequence length="300" mass="33432">MYQYRKTIQCAIQDQGITIHSGVASTLKLFPAPSGTGICFRRSGSVYPLHPCYIEIKNFHTVLRFSSTFCVQTVEHVLAACLGLGVTDIIIECSQEELPFFDGSALHFSSMLHAAGLKEFKEESEYLVLQEPISVSEGNSYITLTPGLPFIHVSVPLTSIYQEEANFSFLKDDFYRNIAPARTFSQLSKIELMRQKGLIQGGNLECAVVLQEDGTTINPEGFRLPQECARHKILDILGDFMTLGAPCIASIESYAPGHSRNLKAVQCIAKNADSYRRMKYSDVKKYIQAVSEKKSFKYAS</sequence>
<reference evidence="13 14" key="1">
    <citation type="journal article" date="2014" name="FEMS Microbiol. Lett.">
        <title>Draft genome sequences of three Holospora species (Holospora obtusa, Holospora undulata, and Holospora elegans), endonuclear symbiotic bacteria of the ciliate Paramecium caudatum.</title>
        <authorList>
            <person name="Dohra H."/>
            <person name="Tanaka K."/>
            <person name="Suzuki T."/>
            <person name="Fujishima M."/>
            <person name="Suzuki H."/>
        </authorList>
    </citation>
    <scope>NUCLEOTIDE SEQUENCE [LARGE SCALE GENOMIC DNA]</scope>
    <source>
        <strain evidence="13 14">E1</strain>
    </source>
</reference>
<evidence type="ECO:0000256" key="1">
    <source>
        <dbReference type="ARBA" id="ARBA00001947"/>
    </source>
</evidence>
<evidence type="ECO:0000256" key="11">
    <source>
        <dbReference type="ARBA" id="ARBA00024535"/>
    </source>
</evidence>
<keyword evidence="7" id="KW-0479">Metal-binding</keyword>
<proteinExistence type="predicted"/>
<comment type="function">
    <text evidence="2">Catalyzes the hydrolysis of UDP-3-O-myristoyl-N-acetylglucosamine to form UDP-3-O-myristoylglucosamine and acetate, the committed step in lipid A biosynthesis.</text>
</comment>
<evidence type="ECO:0000313" key="14">
    <source>
        <dbReference type="Proteomes" id="UP000024842"/>
    </source>
</evidence>
<evidence type="ECO:0000256" key="10">
    <source>
        <dbReference type="ARBA" id="ARBA00023098"/>
    </source>
</evidence>
<keyword evidence="10" id="KW-0443">Lipid metabolism</keyword>
<dbReference type="PANTHER" id="PTHR33694">
    <property type="entry name" value="UDP-3-O-ACYL-N-ACETYLGLUCOSAMINE DEACETYLASE 1, MITOCHONDRIAL-RELATED"/>
    <property type="match status" value="1"/>
</dbReference>
<dbReference type="Proteomes" id="UP000024842">
    <property type="component" value="Unassembled WGS sequence"/>
</dbReference>
<dbReference type="GO" id="GO:0046872">
    <property type="term" value="F:metal ion binding"/>
    <property type="evidence" value="ECO:0007669"/>
    <property type="project" value="UniProtKB-KW"/>
</dbReference>
<dbReference type="InterPro" id="IPR004463">
    <property type="entry name" value="UDP-acyl_GlcNac_deAcase"/>
</dbReference>
<dbReference type="PANTHER" id="PTHR33694:SF1">
    <property type="entry name" value="UDP-3-O-ACYL-N-ACETYLGLUCOSAMINE DEACETYLASE 1, MITOCHONDRIAL-RELATED"/>
    <property type="match status" value="1"/>
</dbReference>
<dbReference type="OrthoDB" id="9802746at2"/>
<comment type="pathway">
    <text evidence="3">Glycolipid biosynthesis; lipid IV(A) biosynthesis; lipid IV(A) from (3R)-3-hydroxytetradecanoyl-[acyl-carrier-protein] and UDP-N-acetyl-alpha-D-glucosamine: step 2/6.</text>
</comment>
<organism evidence="13 14">
    <name type="scientific">Holospora elegans E1</name>
    <dbReference type="NCBI Taxonomy" id="1427503"/>
    <lineage>
        <taxon>Bacteria</taxon>
        <taxon>Pseudomonadati</taxon>
        <taxon>Pseudomonadota</taxon>
        <taxon>Alphaproteobacteria</taxon>
        <taxon>Holosporales</taxon>
        <taxon>Holosporaceae</taxon>
        <taxon>Holospora</taxon>
    </lineage>
</organism>
<keyword evidence="14" id="KW-1185">Reference proteome</keyword>
<dbReference type="InterPro" id="IPR015870">
    <property type="entry name" value="UDP-acyl_N-AcGlcN_deAcase_N"/>
</dbReference>
<dbReference type="InterPro" id="IPR011334">
    <property type="entry name" value="UDP-acyl_GlcNac_deAcase_C"/>
</dbReference>
<dbReference type="NCBIfam" id="TIGR00325">
    <property type="entry name" value="lpxC"/>
    <property type="match status" value="1"/>
</dbReference>
<evidence type="ECO:0000256" key="8">
    <source>
        <dbReference type="ARBA" id="ARBA00022801"/>
    </source>
</evidence>
<accession>A0A023DZE4</accession>
<comment type="caution">
    <text evidence="13">The sequence shown here is derived from an EMBL/GenBank/DDBJ whole genome shotgun (WGS) entry which is preliminary data.</text>
</comment>
<evidence type="ECO:0000256" key="3">
    <source>
        <dbReference type="ARBA" id="ARBA00005002"/>
    </source>
</evidence>
<dbReference type="GO" id="GO:0016020">
    <property type="term" value="C:membrane"/>
    <property type="evidence" value="ECO:0007669"/>
    <property type="project" value="GOC"/>
</dbReference>
<dbReference type="UniPathway" id="UPA00359">
    <property type="reaction ID" value="UER00478"/>
</dbReference>
<dbReference type="AlphaFoldDB" id="A0A023DZE4"/>
<dbReference type="Gene3D" id="3.30.230.20">
    <property type="entry name" value="lpxc deacetylase, domain 1"/>
    <property type="match status" value="1"/>
</dbReference>
<dbReference type="STRING" id="1427503.HE1_00728"/>
<keyword evidence="6" id="KW-0441">Lipid A biosynthesis</keyword>
<evidence type="ECO:0000256" key="5">
    <source>
        <dbReference type="ARBA" id="ARBA00022516"/>
    </source>
</evidence>
<evidence type="ECO:0000256" key="6">
    <source>
        <dbReference type="ARBA" id="ARBA00022556"/>
    </source>
</evidence>
<dbReference type="Gene3D" id="3.30.1700.10">
    <property type="entry name" value="lpxc deacetylase, domain 2"/>
    <property type="match status" value="1"/>
</dbReference>
<evidence type="ECO:0000256" key="4">
    <source>
        <dbReference type="ARBA" id="ARBA00012745"/>
    </source>
</evidence>
<evidence type="ECO:0000256" key="12">
    <source>
        <dbReference type="NCBIfam" id="TIGR00325"/>
    </source>
</evidence>
<dbReference type="EMBL" id="BAUP01000089">
    <property type="protein sequence ID" value="GAJ46395.1"/>
    <property type="molecule type" value="Genomic_DNA"/>
</dbReference>
<dbReference type="GO" id="GO:0103117">
    <property type="term" value="F:UDP-3-O-acyl-N-acetylglucosamine deacetylase activity"/>
    <property type="evidence" value="ECO:0007669"/>
    <property type="project" value="UniProtKB-UniRule"/>
</dbReference>
<dbReference type="SUPFAM" id="SSF54211">
    <property type="entry name" value="Ribosomal protein S5 domain 2-like"/>
    <property type="match status" value="2"/>
</dbReference>
<keyword evidence="5" id="KW-0444">Lipid biosynthesis</keyword>
<comment type="catalytic activity">
    <reaction evidence="11">
        <text>a UDP-3-O-[(3R)-3-hydroxyacyl]-N-acetyl-alpha-D-glucosamine + H2O = a UDP-3-O-[(3R)-3-hydroxyacyl]-alpha-D-glucosamine + acetate</text>
        <dbReference type="Rhea" id="RHEA:67816"/>
        <dbReference type="ChEBI" id="CHEBI:15377"/>
        <dbReference type="ChEBI" id="CHEBI:30089"/>
        <dbReference type="ChEBI" id="CHEBI:137740"/>
        <dbReference type="ChEBI" id="CHEBI:173225"/>
        <dbReference type="EC" id="3.5.1.108"/>
    </reaction>
</comment>